<evidence type="ECO:0000313" key="2">
    <source>
        <dbReference type="Proteomes" id="UP000678237"/>
    </source>
</evidence>
<dbReference type="AlphaFoldDB" id="A0A8T4LCA4"/>
<reference evidence="1" key="1">
    <citation type="submission" date="2021-03" db="EMBL/GenBank/DDBJ databases">
        <authorList>
            <person name="Jaffe A."/>
        </authorList>
    </citation>
    <scope>NUCLEOTIDE SEQUENCE</scope>
    <source>
        <strain evidence="1">RIFCSPLOWO2_01_FULL_58_19</strain>
    </source>
</reference>
<reference evidence="1" key="2">
    <citation type="submission" date="2021-05" db="EMBL/GenBank/DDBJ databases">
        <title>Protein family content uncovers lineage relationships and bacterial pathway maintenance mechanisms in DPANN archaea.</title>
        <authorList>
            <person name="Castelle C.J."/>
            <person name="Meheust R."/>
            <person name="Jaffe A.L."/>
            <person name="Seitz K."/>
            <person name="Gong X."/>
            <person name="Baker B.J."/>
            <person name="Banfield J.F."/>
        </authorList>
    </citation>
    <scope>NUCLEOTIDE SEQUENCE</scope>
    <source>
        <strain evidence="1">RIFCSPLOWO2_01_FULL_58_19</strain>
    </source>
</reference>
<organism evidence="1 2">
    <name type="scientific">Candidatus Iainarchaeum sp</name>
    <dbReference type="NCBI Taxonomy" id="3101447"/>
    <lineage>
        <taxon>Archaea</taxon>
        <taxon>Candidatus Iainarchaeota</taxon>
        <taxon>Candidatus Iainarchaeia</taxon>
        <taxon>Candidatus Iainarchaeales</taxon>
        <taxon>Candidatus Iainarchaeaceae</taxon>
        <taxon>Candidatus Iainarchaeum</taxon>
    </lineage>
</organism>
<dbReference type="EMBL" id="JAGVWE010000004">
    <property type="protein sequence ID" value="MBS3063259.1"/>
    <property type="molecule type" value="Genomic_DNA"/>
</dbReference>
<sequence length="655" mass="74414">MPGKLPRKSGPPPRAADEARRVLLRFAPLEAETLDQRLLRLREYIAARRRLLKRVSENTVSKVLRAEPSMAFARRLTPTQVIRQTLVPFAPKPGESEADRAARVAGLVEARKKLQTIFGVHYRQIGETIRGHPELSFARRPHGVYYGKPRTKPRYKTDFKRRSGVADRVHEILAPLAPPTRPESPEARTERLARVRGVITFLGLELGEKAVAREISQSPALAFARLYRSQSEEIRDRLLEVAFTNPRKISNAYRKLVTRFGLVNVNTVLRRYPETRFAASKVVVTSRTHGVPGGQVLSTRRKFALRTPADWRRAYPGMPSFKGEPLPTILRIGRRLAAVRDKGTAAVLARVRRLEETYGAQAISEALHAYPALESLTAYSDQASKHLRRFPIYRLTPSQRQDIVRYYKRYKSVPKLVSYFKDMGVRLRGHEVSLVLEVAGVTPVPLAVRRHEKKVARETAKAARTAQSEPKQRIRRNNLPEAACRALVEENLPNIRGGVANALWSLVRIRSFAEILPVIVERVVRELPFARLPGEPHLRPYLVQMAKFQTFNLAKEEGWLRRKGARDVAFAPGAEESVPSHELRPDQLVEVPEDLRPHFRALADKSGLDKRERMAFNALSEGKNSNQIRAYLALHTGAWTRMRRSIQEKIGRQLD</sequence>
<evidence type="ECO:0000313" key="1">
    <source>
        <dbReference type="EMBL" id="MBS3063259.1"/>
    </source>
</evidence>
<comment type="caution">
    <text evidence="1">The sequence shown here is derived from an EMBL/GenBank/DDBJ whole genome shotgun (WGS) entry which is preliminary data.</text>
</comment>
<dbReference type="Proteomes" id="UP000678237">
    <property type="component" value="Unassembled WGS sequence"/>
</dbReference>
<gene>
    <name evidence="1" type="ORF">J4203_05270</name>
</gene>
<accession>A0A8T4LCA4</accession>
<name>A0A8T4LCA4_9ARCH</name>
<protein>
    <submittedName>
        <fullName evidence="1">Uncharacterized protein</fullName>
    </submittedName>
</protein>
<proteinExistence type="predicted"/>